<dbReference type="InterPro" id="IPR051533">
    <property type="entry name" value="WaaL-like"/>
</dbReference>
<feature type="domain" description="O-antigen ligase-related" evidence="6">
    <location>
        <begin position="224"/>
        <end position="364"/>
    </location>
</feature>
<dbReference type="InterPro" id="IPR007016">
    <property type="entry name" value="O-antigen_ligase-rel_domated"/>
</dbReference>
<evidence type="ECO:0000256" key="5">
    <source>
        <dbReference type="SAM" id="Phobius"/>
    </source>
</evidence>
<evidence type="ECO:0000256" key="2">
    <source>
        <dbReference type="ARBA" id="ARBA00022692"/>
    </source>
</evidence>
<dbReference type="GO" id="GO:0016020">
    <property type="term" value="C:membrane"/>
    <property type="evidence" value="ECO:0007669"/>
    <property type="project" value="UniProtKB-SubCell"/>
</dbReference>
<evidence type="ECO:0000256" key="4">
    <source>
        <dbReference type="ARBA" id="ARBA00023136"/>
    </source>
</evidence>
<feature type="transmembrane region" description="Helical" evidence="5">
    <location>
        <begin position="143"/>
        <end position="161"/>
    </location>
</feature>
<name>A0A1X9YPK9_9BACT</name>
<gene>
    <name evidence="7" type="ORF">CA264_04590</name>
</gene>
<dbReference type="KEGG" id="pact:CA264_04590"/>
<organism evidence="7 8">
    <name type="scientific">Pontibacter actiniarum</name>
    <dbReference type="NCBI Taxonomy" id="323450"/>
    <lineage>
        <taxon>Bacteria</taxon>
        <taxon>Pseudomonadati</taxon>
        <taxon>Bacteroidota</taxon>
        <taxon>Cytophagia</taxon>
        <taxon>Cytophagales</taxon>
        <taxon>Hymenobacteraceae</taxon>
        <taxon>Pontibacter</taxon>
    </lineage>
</organism>
<keyword evidence="4 5" id="KW-0472">Membrane</keyword>
<dbReference type="Proteomes" id="UP000266292">
    <property type="component" value="Chromosome"/>
</dbReference>
<protein>
    <recommendedName>
        <fullName evidence="6">O-antigen ligase-related domain-containing protein</fullName>
    </recommendedName>
</protein>
<keyword evidence="8" id="KW-1185">Reference proteome</keyword>
<dbReference type="Pfam" id="PF04932">
    <property type="entry name" value="Wzy_C"/>
    <property type="match status" value="1"/>
</dbReference>
<dbReference type="EMBL" id="CP021235">
    <property type="protein sequence ID" value="ARS34774.1"/>
    <property type="molecule type" value="Genomic_DNA"/>
</dbReference>
<evidence type="ECO:0000259" key="6">
    <source>
        <dbReference type="Pfam" id="PF04932"/>
    </source>
</evidence>
<dbReference type="AlphaFoldDB" id="A0A1X9YPK9"/>
<feature type="transmembrane region" description="Helical" evidence="5">
    <location>
        <begin position="114"/>
        <end position="131"/>
    </location>
</feature>
<feature type="transmembrane region" description="Helical" evidence="5">
    <location>
        <begin position="385"/>
        <end position="405"/>
    </location>
</feature>
<feature type="transmembrane region" description="Helical" evidence="5">
    <location>
        <begin position="417"/>
        <end position="433"/>
    </location>
</feature>
<accession>A0A1X9YPK9</accession>
<feature type="transmembrane region" description="Helical" evidence="5">
    <location>
        <begin position="54"/>
        <end position="73"/>
    </location>
</feature>
<evidence type="ECO:0000313" key="7">
    <source>
        <dbReference type="EMBL" id="ARS34774.1"/>
    </source>
</evidence>
<dbReference type="STRING" id="709015.GCA_000472485_00915"/>
<dbReference type="OrthoDB" id="893321at2"/>
<feature type="transmembrane region" description="Helical" evidence="5">
    <location>
        <begin position="21"/>
        <end position="42"/>
    </location>
</feature>
<dbReference type="PANTHER" id="PTHR37422">
    <property type="entry name" value="TEICHURONIC ACID BIOSYNTHESIS PROTEIN TUAE"/>
    <property type="match status" value="1"/>
</dbReference>
<comment type="subcellular location">
    <subcellularLocation>
        <location evidence="1">Membrane</location>
        <topology evidence="1">Multi-pass membrane protein</topology>
    </subcellularLocation>
</comment>
<evidence type="ECO:0000256" key="3">
    <source>
        <dbReference type="ARBA" id="ARBA00022989"/>
    </source>
</evidence>
<keyword evidence="3 5" id="KW-1133">Transmembrane helix</keyword>
<proteinExistence type="predicted"/>
<keyword evidence="2 5" id="KW-0812">Transmembrane</keyword>
<feature type="transmembrane region" description="Helical" evidence="5">
    <location>
        <begin position="359"/>
        <end position="379"/>
    </location>
</feature>
<feature type="transmembrane region" description="Helical" evidence="5">
    <location>
        <begin position="222"/>
        <end position="255"/>
    </location>
</feature>
<reference evidence="8" key="1">
    <citation type="submission" date="2017-05" db="EMBL/GenBank/DDBJ databases">
        <authorList>
            <person name="Ray J."/>
            <person name="Price M."/>
            <person name="Deutschbauer A."/>
        </authorList>
    </citation>
    <scope>NUCLEOTIDE SEQUENCE [LARGE SCALE GENOMIC DNA]</scope>
    <source>
        <strain evidence="8">DSM 19842</strain>
    </source>
</reference>
<feature type="transmembrane region" description="Helical" evidence="5">
    <location>
        <begin position="261"/>
        <end position="284"/>
    </location>
</feature>
<dbReference type="PANTHER" id="PTHR37422:SF13">
    <property type="entry name" value="LIPOPOLYSACCHARIDE BIOSYNTHESIS PROTEIN PA4999-RELATED"/>
    <property type="match status" value="1"/>
</dbReference>
<evidence type="ECO:0000256" key="1">
    <source>
        <dbReference type="ARBA" id="ARBA00004141"/>
    </source>
</evidence>
<sequence>MESSDRLALPALRRRVVVSTYIIKLLIFGLLYSGFITNFLSVTQINSGTLLIDLLVVLLLLHLSFKLIAGYYIKLRINKVYFYFLIFWLLLLLLSTIKLFLIDSTPITEGFLGVRNNLFYMAPLLYIPLFFKRTSSVTDILKLFLHLGLCLTVFSFVQFFLSSKLPDSLLVLRGESVFGFYNTDIVRPTALLGNTIIYASFTLVLFAFYLTRYLYHRKRTHLFIIFMIGLANLLTFTRASIVGLVIVVLVCVFLKYARPTLLFTIKIVCIILTLSTIVSIGFYLNKNSFLVQRLTGKEASTQGSTNEHITQIKNAVLYLKEHPIAGAGVGSQGASGDPSKKIITDGYWFQVMLENGVPLGLLYVLFHFICPLFALTSFYRTEDLLLKKLCMAFVAVSAYFFAASFLNSGFAGRANYISYWLIFGTLIAQYIIVKKSQNATSRY</sequence>
<feature type="transmembrane region" description="Helical" evidence="5">
    <location>
        <begin position="190"/>
        <end position="210"/>
    </location>
</feature>
<feature type="transmembrane region" description="Helical" evidence="5">
    <location>
        <begin position="80"/>
        <end position="102"/>
    </location>
</feature>
<evidence type="ECO:0000313" key="8">
    <source>
        <dbReference type="Proteomes" id="UP000266292"/>
    </source>
</evidence>